<organism evidence="2 3">
    <name type="scientific">Tritonibacter scottomollicae</name>
    <name type="common">Epibacterium scottomollicae</name>
    <dbReference type="NCBI Taxonomy" id="483013"/>
    <lineage>
        <taxon>Bacteria</taxon>
        <taxon>Pseudomonadati</taxon>
        <taxon>Pseudomonadota</taxon>
        <taxon>Alphaproteobacteria</taxon>
        <taxon>Rhodobacterales</taxon>
        <taxon>Paracoccaceae</taxon>
        <taxon>Tritonibacter</taxon>
    </lineage>
</organism>
<evidence type="ECO:0000259" key="1">
    <source>
        <dbReference type="Pfam" id="PF09037"/>
    </source>
</evidence>
<sequence length="263" mass="29899">MTVISLLSATGVHEKALRRFFKGDVFHNGSKIFDHPLYCIGFHNRSGSNLLADYLRNTPYFSGFHEQLNFNTVENQSSEWGVKNFPDFIREATIRFGGGQFVHGFKASVDQLMMLQRFNIPKMFKGGMRIIHITRRDLVGQAISFQIASQTQRWTSQQVGLGDDVKVAFDESKITNVIDAAQKSANGISMFSEVFGCPRLHVSYEELVQSPSQTLARVARFAGQEAAEWPIGDPKISRQSSELNTHFREMYIDRLREMLECPH</sequence>
<keyword evidence="3" id="KW-1185">Reference proteome</keyword>
<dbReference type="EMBL" id="CP136705">
    <property type="protein sequence ID" value="WOI35318.1"/>
    <property type="molecule type" value="Genomic_DNA"/>
</dbReference>
<feature type="domain" description="Sulphotransferase Stf0" evidence="1">
    <location>
        <begin position="125"/>
        <end position="251"/>
    </location>
</feature>
<dbReference type="InterPro" id="IPR027417">
    <property type="entry name" value="P-loop_NTPase"/>
</dbReference>
<geneLocation type="plasmid" evidence="2 3">
    <name>unnamed2</name>
</geneLocation>
<protein>
    <submittedName>
        <fullName evidence="2">Stf0 family sulfotransferase</fullName>
    </submittedName>
</protein>
<dbReference type="Gene3D" id="3.40.50.300">
    <property type="entry name" value="P-loop containing nucleotide triphosphate hydrolases"/>
    <property type="match status" value="1"/>
</dbReference>
<dbReference type="InterPro" id="IPR024628">
    <property type="entry name" value="Sulfotransferase_Stf0_dom"/>
</dbReference>
<evidence type="ECO:0000313" key="3">
    <source>
        <dbReference type="Proteomes" id="UP001302666"/>
    </source>
</evidence>
<gene>
    <name evidence="2" type="ORF">R1T40_20960</name>
</gene>
<dbReference type="RefSeq" id="WP_317387017.1">
    <property type="nucleotide sequence ID" value="NZ_CP136705.1"/>
</dbReference>
<dbReference type="Proteomes" id="UP001302666">
    <property type="component" value="Plasmid unnamed2"/>
</dbReference>
<keyword evidence="2" id="KW-0614">Plasmid</keyword>
<dbReference type="SUPFAM" id="SSF52540">
    <property type="entry name" value="P-loop containing nucleoside triphosphate hydrolases"/>
    <property type="match status" value="1"/>
</dbReference>
<name>A0ABZ0HKD8_TRISK</name>
<accession>A0ABZ0HKD8</accession>
<reference evidence="2 3" key="1">
    <citation type="submission" date="2023-10" db="EMBL/GenBank/DDBJ databases">
        <title>Eight complete genome sequences of bacteria isolated from laboratory stock of Giant Kelp gametophytes.</title>
        <authorList>
            <person name="Tolentino B."/>
            <person name="Nuzhdin S."/>
        </authorList>
    </citation>
    <scope>NUCLEOTIDE SEQUENCE [LARGE SCALE GENOMIC DNA]</scope>
    <source>
        <strain evidence="2 3">LC.270.F.C4</strain>
        <plasmid evidence="2 3">unnamed2</plasmid>
    </source>
</reference>
<evidence type="ECO:0000313" key="2">
    <source>
        <dbReference type="EMBL" id="WOI35318.1"/>
    </source>
</evidence>
<proteinExistence type="predicted"/>
<dbReference type="Pfam" id="PF09037">
    <property type="entry name" value="Sulphotransf"/>
    <property type="match status" value="1"/>
</dbReference>